<organism evidence="1 2">
    <name type="scientific">Acaulospora morrowiae</name>
    <dbReference type="NCBI Taxonomy" id="94023"/>
    <lineage>
        <taxon>Eukaryota</taxon>
        <taxon>Fungi</taxon>
        <taxon>Fungi incertae sedis</taxon>
        <taxon>Mucoromycota</taxon>
        <taxon>Glomeromycotina</taxon>
        <taxon>Glomeromycetes</taxon>
        <taxon>Diversisporales</taxon>
        <taxon>Acaulosporaceae</taxon>
        <taxon>Acaulospora</taxon>
    </lineage>
</organism>
<dbReference type="Proteomes" id="UP000789342">
    <property type="component" value="Unassembled WGS sequence"/>
</dbReference>
<keyword evidence="2" id="KW-1185">Reference proteome</keyword>
<comment type="caution">
    <text evidence="1">The sequence shown here is derived from an EMBL/GenBank/DDBJ whole genome shotgun (WGS) entry which is preliminary data.</text>
</comment>
<dbReference type="EMBL" id="CAJVPV010010944">
    <property type="protein sequence ID" value="CAG8656297.1"/>
    <property type="molecule type" value="Genomic_DNA"/>
</dbReference>
<gene>
    <name evidence="1" type="ORF">AMORRO_LOCUS10204</name>
</gene>
<name>A0A9N9DZ01_9GLOM</name>
<accession>A0A9N9DZ01</accession>
<protein>
    <submittedName>
        <fullName evidence="1">1297_t:CDS:1</fullName>
    </submittedName>
</protein>
<proteinExistence type="predicted"/>
<sequence>MEVLRGRCIEIDISLSQQYLCPQTLTLDIPSNQNRTRDYSSNKIQGAVCG</sequence>
<dbReference type="AlphaFoldDB" id="A0A9N9DZ01"/>
<feature type="non-terminal residue" evidence="1">
    <location>
        <position position="50"/>
    </location>
</feature>
<reference evidence="1" key="1">
    <citation type="submission" date="2021-06" db="EMBL/GenBank/DDBJ databases">
        <authorList>
            <person name="Kallberg Y."/>
            <person name="Tangrot J."/>
            <person name="Rosling A."/>
        </authorList>
    </citation>
    <scope>NUCLEOTIDE SEQUENCE</scope>
    <source>
        <strain evidence="1">CL551</strain>
    </source>
</reference>
<evidence type="ECO:0000313" key="1">
    <source>
        <dbReference type="EMBL" id="CAG8656297.1"/>
    </source>
</evidence>
<evidence type="ECO:0000313" key="2">
    <source>
        <dbReference type="Proteomes" id="UP000789342"/>
    </source>
</evidence>